<dbReference type="SMART" id="SM00312">
    <property type="entry name" value="PX"/>
    <property type="match status" value="1"/>
</dbReference>
<dbReference type="Gene3D" id="1.20.1270.60">
    <property type="entry name" value="Arfaptin homology (AH) domain/BAR domain"/>
    <property type="match status" value="1"/>
</dbReference>
<dbReference type="Pfam" id="PF00787">
    <property type="entry name" value="PX"/>
    <property type="match status" value="1"/>
</dbReference>
<evidence type="ECO:0000256" key="3">
    <source>
        <dbReference type="ARBA" id="ARBA00004555"/>
    </source>
</evidence>
<feature type="domain" description="PX" evidence="12">
    <location>
        <begin position="328"/>
        <end position="444"/>
    </location>
</feature>
<evidence type="ECO:0000256" key="7">
    <source>
        <dbReference type="ARBA" id="ARBA00022553"/>
    </source>
</evidence>
<dbReference type="PANTHER" id="PTHR10555">
    <property type="entry name" value="SORTING NEXIN"/>
    <property type="match status" value="1"/>
</dbReference>
<keyword evidence="14" id="KW-1185">Reference proteome</keyword>
<keyword evidence="10" id="KW-0472">Membrane</keyword>
<dbReference type="PROSITE" id="PS50195">
    <property type="entry name" value="PX"/>
    <property type="match status" value="1"/>
</dbReference>
<feature type="compositionally biased region" description="Low complexity" evidence="11">
    <location>
        <begin position="71"/>
        <end position="95"/>
    </location>
</feature>
<keyword evidence="8" id="KW-0653">Protein transport</keyword>
<dbReference type="PANTHER" id="PTHR10555:SF170">
    <property type="entry name" value="FI18122P1"/>
    <property type="match status" value="1"/>
</dbReference>
<evidence type="ECO:0000259" key="12">
    <source>
        <dbReference type="PROSITE" id="PS50195"/>
    </source>
</evidence>
<dbReference type="Pfam" id="PF09325">
    <property type="entry name" value="Vps5"/>
    <property type="match status" value="1"/>
</dbReference>
<sequence>MTRASLPQACFMDSFDDLLGQSRSILEENPFSDPFSKRSSSPDPWSTPFSQPRDDIYSSPFASSSTDHESASVSDTVSTSTETEQQADTTHTSTEPEPEPSPSDPLDSAAANQPDDDEDNEPLSKRQSTITRSPGFRESVSTTSFSEIATIRPAVSEEQESAVSTSLPKSSTPTPPPAPKLQIQPTTTTTPAVADEDKPKPSPSWKEVESEDPVPPPSISPSHSSPRPSQESTLLNHESPFTAQGPLTQSQAIDRSLSSLSLNGDTVDGWQAEQESWSNDQRHPVVSRMPSDEDSDDDKPIGQTVRGLSQSSSLSPKRNASNRADLRPEFVITVDDPQKVGDPIRSFTMYTVHTRTTSPLYQKSAFSVLRRYSDFLWIYETLSMNNPGVVVPPVPEKNTFGRFDDQFVKQRRFALEKCIQKIANHPVLGKDPDLKLFLESDTFSLDIKHRKAEIATERGGLMASIGQSIAGPRFYETDEWFDRQKAYLDSLEAQLRGLVKAIDLVTKQRTELSVCTNEFAQAVSELASSDVGRQLSQSLSGLAEVEKNAHDLQVTQSEQDMVTLMGTIDEYARLINSVRLAFTSRIRMYHVWKNSEADLIKIKQMHEKNRSQARQQMGHSLSQIAEAERRAADAKLEYEHVSKLVKTEVARFEQERIEDFKNSLHAFLEGMISRQKELINSWEMYQQVLLKRSGAEKDGQQPLSS</sequence>
<dbReference type="InterPro" id="IPR027267">
    <property type="entry name" value="AH/BAR_dom_sf"/>
</dbReference>
<evidence type="ECO:0000313" key="13">
    <source>
        <dbReference type="EMBL" id="KAF5350246.1"/>
    </source>
</evidence>
<feature type="compositionally biased region" description="Polar residues" evidence="11">
    <location>
        <begin position="37"/>
        <end position="50"/>
    </location>
</feature>
<keyword evidence="7" id="KW-0597">Phosphoprotein</keyword>
<gene>
    <name evidence="13" type="ORF">D9758_007835</name>
</gene>
<feature type="compositionally biased region" description="Low complexity" evidence="11">
    <location>
        <begin position="220"/>
        <end position="232"/>
    </location>
</feature>
<dbReference type="SUPFAM" id="SSF103657">
    <property type="entry name" value="BAR/IMD domain-like"/>
    <property type="match status" value="1"/>
</dbReference>
<keyword evidence="5" id="KW-0813">Transport</keyword>
<protein>
    <recommendedName>
        <fullName evidence="12">PX domain-containing protein</fullName>
    </recommendedName>
</protein>
<dbReference type="FunFam" id="3.30.1520.10:FF:000013">
    <property type="entry name" value="Putative Sorting nexin 3"/>
    <property type="match status" value="1"/>
</dbReference>
<evidence type="ECO:0000256" key="11">
    <source>
        <dbReference type="SAM" id="MobiDB-lite"/>
    </source>
</evidence>
<dbReference type="GO" id="GO:0015031">
    <property type="term" value="P:protein transport"/>
    <property type="evidence" value="ECO:0007669"/>
    <property type="project" value="UniProtKB-KW"/>
</dbReference>
<dbReference type="GO" id="GO:0005829">
    <property type="term" value="C:cytosol"/>
    <property type="evidence" value="ECO:0007669"/>
    <property type="project" value="GOC"/>
</dbReference>
<dbReference type="SUPFAM" id="SSF64268">
    <property type="entry name" value="PX domain"/>
    <property type="match status" value="1"/>
</dbReference>
<dbReference type="GO" id="GO:0035091">
    <property type="term" value="F:phosphatidylinositol binding"/>
    <property type="evidence" value="ECO:0007669"/>
    <property type="project" value="InterPro"/>
</dbReference>
<dbReference type="InterPro" id="IPR036871">
    <property type="entry name" value="PX_dom_sf"/>
</dbReference>
<evidence type="ECO:0000256" key="6">
    <source>
        <dbReference type="ARBA" id="ARBA00022490"/>
    </source>
</evidence>
<dbReference type="AlphaFoldDB" id="A0A8H5FV37"/>
<name>A0A8H5FV37_9AGAR</name>
<comment type="similarity">
    <text evidence="4">Belongs to the sorting nexin family.</text>
</comment>
<comment type="subcellular location">
    <subcellularLocation>
        <location evidence="2">Cytoplasm</location>
    </subcellularLocation>
    <subcellularLocation>
        <location evidence="3">Golgi apparatus</location>
    </subcellularLocation>
    <subcellularLocation>
        <location evidence="1">Membrane</location>
        <topology evidence="1">Peripheral membrane protein</topology>
        <orientation evidence="1">Cytoplasmic side</orientation>
    </subcellularLocation>
</comment>
<evidence type="ECO:0000256" key="4">
    <source>
        <dbReference type="ARBA" id="ARBA00010883"/>
    </source>
</evidence>
<dbReference type="FunFam" id="1.20.1270.60:FF:000022">
    <property type="entry name" value="Sorting nexin 3 protein"/>
    <property type="match status" value="1"/>
</dbReference>
<comment type="caution">
    <text evidence="13">The sequence shown here is derived from an EMBL/GenBank/DDBJ whole genome shotgun (WGS) entry which is preliminary data.</text>
</comment>
<feature type="region of interest" description="Disordered" evidence="11">
    <location>
        <begin position="274"/>
        <end position="322"/>
    </location>
</feature>
<evidence type="ECO:0000256" key="5">
    <source>
        <dbReference type="ARBA" id="ARBA00022448"/>
    </source>
</evidence>
<dbReference type="InterPro" id="IPR001683">
    <property type="entry name" value="PX_dom"/>
</dbReference>
<accession>A0A8H5FV37</accession>
<reference evidence="13 14" key="1">
    <citation type="journal article" date="2020" name="ISME J.">
        <title>Uncovering the hidden diversity of litter-decomposition mechanisms in mushroom-forming fungi.</title>
        <authorList>
            <person name="Floudas D."/>
            <person name="Bentzer J."/>
            <person name="Ahren D."/>
            <person name="Johansson T."/>
            <person name="Persson P."/>
            <person name="Tunlid A."/>
        </authorList>
    </citation>
    <scope>NUCLEOTIDE SEQUENCE [LARGE SCALE GENOMIC DNA]</scope>
    <source>
        <strain evidence="13 14">CBS 291.85</strain>
    </source>
</reference>
<dbReference type="GO" id="GO:0005768">
    <property type="term" value="C:endosome"/>
    <property type="evidence" value="ECO:0007669"/>
    <property type="project" value="TreeGrafter"/>
</dbReference>
<feature type="compositionally biased region" description="Polar residues" evidence="11">
    <location>
        <begin position="306"/>
        <end position="322"/>
    </location>
</feature>
<feature type="compositionally biased region" description="Polar residues" evidence="11">
    <location>
        <begin position="233"/>
        <end position="248"/>
    </location>
</feature>
<evidence type="ECO:0000256" key="9">
    <source>
        <dbReference type="ARBA" id="ARBA00023034"/>
    </source>
</evidence>
<dbReference type="Proteomes" id="UP000559256">
    <property type="component" value="Unassembled WGS sequence"/>
</dbReference>
<keyword evidence="6" id="KW-0963">Cytoplasm</keyword>
<organism evidence="13 14">
    <name type="scientific">Tetrapyrgos nigripes</name>
    <dbReference type="NCBI Taxonomy" id="182062"/>
    <lineage>
        <taxon>Eukaryota</taxon>
        <taxon>Fungi</taxon>
        <taxon>Dikarya</taxon>
        <taxon>Basidiomycota</taxon>
        <taxon>Agaricomycotina</taxon>
        <taxon>Agaricomycetes</taxon>
        <taxon>Agaricomycetidae</taxon>
        <taxon>Agaricales</taxon>
        <taxon>Marasmiineae</taxon>
        <taxon>Marasmiaceae</taxon>
        <taxon>Tetrapyrgos</taxon>
    </lineage>
</organism>
<evidence type="ECO:0000256" key="8">
    <source>
        <dbReference type="ARBA" id="ARBA00022927"/>
    </source>
</evidence>
<evidence type="ECO:0000256" key="10">
    <source>
        <dbReference type="ARBA" id="ARBA00023136"/>
    </source>
</evidence>
<dbReference type="InterPro" id="IPR015404">
    <property type="entry name" value="Vps5_C"/>
</dbReference>
<evidence type="ECO:0000256" key="1">
    <source>
        <dbReference type="ARBA" id="ARBA00004287"/>
    </source>
</evidence>
<dbReference type="Gene3D" id="3.30.1520.10">
    <property type="entry name" value="Phox-like domain"/>
    <property type="match status" value="1"/>
</dbReference>
<feature type="region of interest" description="Disordered" evidence="11">
    <location>
        <begin position="25"/>
        <end position="248"/>
    </location>
</feature>
<dbReference type="OrthoDB" id="271164at2759"/>
<dbReference type="GO" id="GO:0005794">
    <property type="term" value="C:Golgi apparatus"/>
    <property type="evidence" value="ECO:0007669"/>
    <property type="project" value="UniProtKB-SubCell"/>
</dbReference>
<keyword evidence="9" id="KW-0333">Golgi apparatus</keyword>
<evidence type="ECO:0000313" key="14">
    <source>
        <dbReference type="Proteomes" id="UP000559256"/>
    </source>
</evidence>
<dbReference type="EMBL" id="JAACJM010000076">
    <property type="protein sequence ID" value="KAF5350246.1"/>
    <property type="molecule type" value="Genomic_DNA"/>
</dbReference>
<proteinExistence type="inferred from homology"/>
<dbReference type="GO" id="GO:0042147">
    <property type="term" value="P:retrograde transport, endosome to Golgi"/>
    <property type="evidence" value="ECO:0007669"/>
    <property type="project" value="TreeGrafter"/>
</dbReference>
<dbReference type="GO" id="GO:0030904">
    <property type="term" value="C:retromer complex"/>
    <property type="evidence" value="ECO:0007669"/>
    <property type="project" value="UniProtKB-ARBA"/>
</dbReference>
<dbReference type="GO" id="GO:0045053">
    <property type="term" value="P:protein retention in Golgi apparatus"/>
    <property type="evidence" value="ECO:0007669"/>
    <property type="project" value="TreeGrafter"/>
</dbReference>
<evidence type="ECO:0000256" key="2">
    <source>
        <dbReference type="ARBA" id="ARBA00004496"/>
    </source>
</evidence>